<dbReference type="OMA" id="GPCWKEG"/>
<evidence type="ECO:0000256" key="6">
    <source>
        <dbReference type="ARBA" id="ARBA00023136"/>
    </source>
</evidence>
<reference evidence="8 9" key="1">
    <citation type="journal article" date="2010" name="Proc. Natl. Acad. Sci. U.S.A.">
        <title>Insights into evolution of multicellular fungi from the assembled chromosomes of the mushroom Coprinopsis cinerea (Coprinus cinereus).</title>
        <authorList>
            <person name="Stajich J.E."/>
            <person name="Wilke S.K."/>
            <person name="Ahren D."/>
            <person name="Au C.H."/>
            <person name="Birren B.W."/>
            <person name="Borodovsky M."/>
            <person name="Burns C."/>
            <person name="Canback B."/>
            <person name="Casselton L.A."/>
            <person name="Cheng C.K."/>
            <person name="Deng J."/>
            <person name="Dietrich F.S."/>
            <person name="Fargo D.C."/>
            <person name="Farman M.L."/>
            <person name="Gathman A.C."/>
            <person name="Goldberg J."/>
            <person name="Guigo R."/>
            <person name="Hoegger P.J."/>
            <person name="Hooker J.B."/>
            <person name="Huggins A."/>
            <person name="James T.Y."/>
            <person name="Kamada T."/>
            <person name="Kilaru S."/>
            <person name="Kodira C."/>
            <person name="Kues U."/>
            <person name="Kupfer D."/>
            <person name="Kwan H.S."/>
            <person name="Lomsadze A."/>
            <person name="Li W."/>
            <person name="Lilly W.W."/>
            <person name="Ma L.J."/>
            <person name="Mackey A.J."/>
            <person name="Manning G."/>
            <person name="Martin F."/>
            <person name="Muraguchi H."/>
            <person name="Natvig D.O."/>
            <person name="Palmerini H."/>
            <person name="Ramesh M.A."/>
            <person name="Rehmeyer C.J."/>
            <person name="Roe B.A."/>
            <person name="Shenoy N."/>
            <person name="Stanke M."/>
            <person name="Ter-Hovhannisyan V."/>
            <person name="Tunlid A."/>
            <person name="Velagapudi R."/>
            <person name="Vision T.J."/>
            <person name="Zeng Q."/>
            <person name="Zolan M.E."/>
            <person name="Pukkila P.J."/>
        </authorList>
    </citation>
    <scope>NUCLEOTIDE SEQUENCE [LARGE SCALE GENOMIC DNA]</scope>
    <source>
        <strain evidence="9">Okayama-7 / 130 / ATCC MYA-4618 / FGSC 9003</strain>
    </source>
</reference>
<dbReference type="HOGENOM" id="CLU_033007_1_1_1"/>
<evidence type="ECO:0000256" key="5">
    <source>
        <dbReference type="ARBA" id="ARBA00022989"/>
    </source>
</evidence>
<dbReference type="GeneID" id="6012403"/>
<feature type="transmembrane region" description="Helical" evidence="7">
    <location>
        <begin position="39"/>
        <end position="60"/>
    </location>
</feature>
<keyword evidence="2" id="KW-0813">Transport</keyword>
<dbReference type="GO" id="GO:0000139">
    <property type="term" value="C:Golgi membrane"/>
    <property type="evidence" value="ECO:0007669"/>
    <property type="project" value="TreeGrafter"/>
</dbReference>
<dbReference type="RefSeq" id="XP_001835868.2">
    <property type="nucleotide sequence ID" value="XM_001835816.2"/>
</dbReference>
<gene>
    <name evidence="8" type="ORF">CC1G_02956</name>
</gene>
<comment type="caution">
    <text evidence="8">The sequence shown here is derived from an EMBL/GenBank/DDBJ whole genome shotgun (WGS) entry which is preliminary data.</text>
</comment>
<dbReference type="FunCoup" id="A8NRV9">
    <property type="interactions" value="110"/>
</dbReference>
<dbReference type="GO" id="GO:0005462">
    <property type="term" value="F:UDP-N-acetylglucosamine transmembrane transporter activity"/>
    <property type="evidence" value="ECO:0007669"/>
    <property type="project" value="TreeGrafter"/>
</dbReference>
<dbReference type="GO" id="GO:0005464">
    <property type="term" value="F:UDP-xylose transmembrane transporter activity"/>
    <property type="evidence" value="ECO:0007669"/>
    <property type="project" value="TreeGrafter"/>
</dbReference>
<comment type="subcellular location">
    <subcellularLocation>
        <location evidence="1">Endomembrane system</location>
        <topology evidence="1">Multi-pass membrane protein</topology>
    </subcellularLocation>
</comment>
<sequence>MIPRLKPRQVPIQNWILQVLVLTTGSLMNNWAFAYKVPLPVLIVFRSAGLPVSLLFGFLFLKKRYRLMQVVSVAVVTVGAFLSALSGSATSTSSFSLSGNVEDMELYAKGITMLVASLVCTATLGVLQELTYKKYGPAWKEGLFYTHFLALPAFLPLIPDVRQGLNSLYEARNIKTNSIPHLPYVILLANLISQYACVSGVNQLSSRVSSVSTNIALTVRKALSLCLSVWWFGNPWNTQLGTGAGMVFLGSFLYTMVS</sequence>
<dbReference type="InParanoid" id="A8NRV9"/>
<proteinExistence type="predicted"/>
<dbReference type="KEGG" id="cci:CC1G_02956"/>
<dbReference type="PANTHER" id="PTHR10778">
    <property type="entry name" value="SOLUTE CARRIER FAMILY 35 MEMBER B"/>
    <property type="match status" value="1"/>
</dbReference>
<feature type="transmembrane region" description="Helical" evidence="7">
    <location>
        <begin position="106"/>
        <end position="130"/>
    </location>
</feature>
<keyword evidence="4 7" id="KW-0812">Transmembrane</keyword>
<evidence type="ECO:0000256" key="7">
    <source>
        <dbReference type="SAM" id="Phobius"/>
    </source>
</evidence>
<keyword evidence="5 7" id="KW-1133">Transmembrane helix</keyword>
<feature type="transmembrane region" description="Helical" evidence="7">
    <location>
        <begin position="12"/>
        <end position="33"/>
    </location>
</feature>
<dbReference type="Proteomes" id="UP000001861">
    <property type="component" value="Unassembled WGS sequence"/>
</dbReference>
<feature type="transmembrane region" description="Helical" evidence="7">
    <location>
        <begin position="67"/>
        <end position="86"/>
    </location>
</feature>
<dbReference type="GO" id="GO:0005789">
    <property type="term" value="C:endoplasmic reticulum membrane"/>
    <property type="evidence" value="ECO:0007669"/>
    <property type="project" value="TreeGrafter"/>
</dbReference>
<dbReference type="OrthoDB" id="999962at2759"/>
<evidence type="ECO:0000313" key="9">
    <source>
        <dbReference type="Proteomes" id="UP000001861"/>
    </source>
</evidence>
<organism evidence="8 9">
    <name type="scientific">Coprinopsis cinerea (strain Okayama-7 / 130 / ATCC MYA-4618 / FGSC 9003)</name>
    <name type="common">Inky cap fungus</name>
    <name type="synonym">Hormographiella aspergillata</name>
    <dbReference type="NCBI Taxonomy" id="240176"/>
    <lineage>
        <taxon>Eukaryota</taxon>
        <taxon>Fungi</taxon>
        <taxon>Dikarya</taxon>
        <taxon>Basidiomycota</taxon>
        <taxon>Agaricomycotina</taxon>
        <taxon>Agaricomycetes</taxon>
        <taxon>Agaricomycetidae</taxon>
        <taxon>Agaricales</taxon>
        <taxon>Agaricineae</taxon>
        <taxon>Psathyrellaceae</taxon>
        <taxon>Coprinopsis</taxon>
    </lineage>
</organism>
<evidence type="ECO:0000256" key="4">
    <source>
        <dbReference type="ARBA" id="ARBA00022692"/>
    </source>
</evidence>
<dbReference type="Pfam" id="PF08449">
    <property type="entry name" value="UAA"/>
    <property type="match status" value="1"/>
</dbReference>
<accession>A8NRV9</accession>
<dbReference type="AlphaFoldDB" id="A8NRV9"/>
<dbReference type="NCBIfam" id="TIGR00803">
    <property type="entry name" value="nst"/>
    <property type="match status" value="1"/>
</dbReference>
<dbReference type="InterPro" id="IPR037185">
    <property type="entry name" value="EmrE-like"/>
</dbReference>
<evidence type="ECO:0000313" key="8">
    <source>
        <dbReference type="EMBL" id="EAU85933.2"/>
    </source>
</evidence>
<dbReference type="PANTHER" id="PTHR10778:SF4">
    <property type="entry name" value="NUCLEOTIDE SUGAR TRANSPORTER SLC35B4"/>
    <property type="match status" value="1"/>
</dbReference>
<evidence type="ECO:0008006" key="10">
    <source>
        <dbReference type="Google" id="ProtNLM"/>
    </source>
</evidence>
<dbReference type="InterPro" id="IPR013657">
    <property type="entry name" value="SCL35B1-4/HUT1"/>
</dbReference>
<evidence type="ECO:0000256" key="2">
    <source>
        <dbReference type="ARBA" id="ARBA00022448"/>
    </source>
</evidence>
<dbReference type="STRING" id="240176.A8NRV9"/>
<name>A8NRV9_COPC7</name>
<keyword evidence="6 7" id="KW-0472">Membrane</keyword>
<keyword evidence="3" id="KW-0762">Sugar transport</keyword>
<dbReference type="SUPFAM" id="SSF103481">
    <property type="entry name" value="Multidrug resistance efflux transporter EmrE"/>
    <property type="match status" value="1"/>
</dbReference>
<keyword evidence="9" id="KW-1185">Reference proteome</keyword>
<protein>
    <recommendedName>
        <fullName evidence="10">UAA transporter</fullName>
    </recommendedName>
</protein>
<dbReference type="VEuPathDB" id="FungiDB:CC1G_02956"/>
<evidence type="ECO:0000256" key="1">
    <source>
        <dbReference type="ARBA" id="ARBA00004127"/>
    </source>
</evidence>
<evidence type="ECO:0000256" key="3">
    <source>
        <dbReference type="ARBA" id="ARBA00022597"/>
    </source>
</evidence>
<dbReference type="EMBL" id="AACS02000008">
    <property type="protein sequence ID" value="EAU85933.2"/>
    <property type="molecule type" value="Genomic_DNA"/>
</dbReference>
<dbReference type="eggNOG" id="KOG1583">
    <property type="taxonomic scope" value="Eukaryota"/>
</dbReference>